<reference evidence="19" key="1">
    <citation type="journal article" date="2013" name="Nat. Genet.">
        <title>The Capsella rubella genome and the genomic consequences of rapid mating system evolution.</title>
        <authorList>
            <person name="Slotte T."/>
            <person name="Hazzouri K.M."/>
            <person name="Agren J.A."/>
            <person name="Koenig D."/>
            <person name="Maumus F."/>
            <person name="Guo Y.L."/>
            <person name="Steige K."/>
            <person name="Platts A.E."/>
            <person name="Escobar J.S."/>
            <person name="Newman L.K."/>
            <person name="Wang W."/>
            <person name="Mandakova T."/>
            <person name="Vello E."/>
            <person name="Smith L.M."/>
            <person name="Henz S.R."/>
            <person name="Steffen J."/>
            <person name="Takuno S."/>
            <person name="Brandvain Y."/>
            <person name="Coop G."/>
            <person name="Andolfatto P."/>
            <person name="Hu T.T."/>
            <person name="Blanchette M."/>
            <person name="Clark R.M."/>
            <person name="Quesneville H."/>
            <person name="Nordborg M."/>
            <person name="Gaut B.S."/>
            <person name="Lysak M.A."/>
            <person name="Jenkins J."/>
            <person name="Grimwood J."/>
            <person name="Chapman J."/>
            <person name="Prochnik S."/>
            <person name="Shu S."/>
            <person name="Rokhsar D."/>
            <person name="Schmutz J."/>
            <person name="Weigel D."/>
            <person name="Wright S.I."/>
        </authorList>
    </citation>
    <scope>NUCLEOTIDE SEQUENCE [LARGE SCALE GENOMIC DNA]</scope>
    <source>
        <strain evidence="19">cv. Monte Gargano</strain>
    </source>
</reference>
<dbReference type="OrthoDB" id="4062651at2759"/>
<dbReference type="CDD" id="cd00054">
    <property type="entry name" value="EGF_CA"/>
    <property type="match status" value="1"/>
</dbReference>
<dbReference type="Gene3D" id="3.30.200.20">
    <property type="entry name" value="Phosphorylase Kinase, domain 1"/>
    <property type="match status" value="1"/>
</dbReference>
<keyword evidence="12" id="KW-0325">Glycoprotein</keyword>
<protein>
    <recommendedName>
        <fullName evidence="17">Protein kinase domain-containing protein</fullName>
    </recommendedName>
</protein>
<comment type="subcellular location">
    <subcellularLocation>
        <location evidence="1">Membrane</location>
        <topology evidence="1">Single-pass type I membrane protein</topology>
    </subcellularLocation>
</comment>
<sequence length="755" mass="83846">MSSNSSCCSLLVLLSLQLLLILDSADLTVSITCVRECGGTNIPYPFGIGKGCYLEKFYEIECVNSSSIPGKSVPFLSVIGKEVVEIFLPPTLYTRYTIAQGSVRIKTRVTSKGCSSRGDELETPLNLTGTPFYVSSNNKLIASGCNNKASLTNIESNIVGCTSSCVPANRTASKDYLAALSRCSIYGTPNCNAESITNETNCNGYLCCQADIPALYEQQTVGVGIESTTTTTEGCKVAFLTDEAYSLSDGSDPKKLHADGTARIELGWFIKTSNRSYVDSLGCESFEVYGNLTERSLESTYSIDCVCDYNASYNAYLSYARCSCNEKYKGNPYLPGGGGCKDINECLEDEYGNYKKCRGGTCVNLPGHYRCVYKKHRPIATGIGSSFGSLAFIVGIYWLYNFIRKQKRLKQKKKFFKRNGGLLLQQQLTATEGNLEKTKVFSSRELEKATENFSVNRILGQGGQGTVYKGMLVDGRIVAVKKSKVVDEDKLEEFINEVVILSQINHRNIVKLLGCCLETDVPVLVYEFIPNGNLFEHLHDELEDYTMTTWEVRLRIAVDVAGALSYLHSAASSPIYHRDVKSTNIMLDEKYRAKVSDFGTSRSVTVDHTHLTTVVSGTVGYMDPEYFQSSQFTDKSDVYSFGVVLVELITGEKSVSFLRSQENRTLATYFIHAMKHNTLFDIIDPRIKDGCKLNQVTAAAKIARKCLNLKGRKRPSMREVSVELENIRSSSRDMLHMSILAKMRKKERTMSWKLI</sequence>
<dbReference type="STRING" id="81985.R0G3L6"/>
<evidence type="ECO:0000256" key="12">
    <source>
        <dbReference type="ARBA" id="ARBA00023180"/>
    </source>
</evidence>
<evidence type="ECO:0000313" key="18">
    <source>
        <dbReference type="EMBL" id="EOA29941.1"/>
    </source>
</evidence>
<dbReference type="InterPro" id="IPR018097">
    <property type="entry name" value="EGF_Ca-bd_CS"/>
</dbReference>
<feature type="domain" description="Protein kinase" evidence="17">
    <location>
        <begin position="453"/>
        <end position="739"/>
    </location>
</feature>
<evidence type="ECO:0000313" key="19">
    <source>
        <dbReference type="Proteomes" id="UP000029121"/>
    </source>
</evidence>
<keyword evidence="9 15" id="KW-1133">Transmembrane helix</keyword>
<keyword evidence="3" id="KW-0808">Transferase</keyword>
<keyword evidence="5 16" id="KW-0732">Signal</keyword>
<dbReference type="FunFam" id="3.30.200.20:FF:000043">
    <property type="entry name" value="Wall-associated receptor kinase 2"/>
    <property type="match status" value="1"/>
</dbReference>
<feature type="transmembrane region" description="Helical" evidence="15">
    <location>
        <begin position="379"/>
        <end position="403"/>
    </location>
</feature>
<dbReference type="Gene3D" id="2.10.25.10">
    <property type="entry name" value="Laminin"/>
    <property type="match status" value="1"/>
</dbReference>
<dbReference type="GO" id="GO:0004674">
    <property type="term" value="F:protein serine/threonine kinase activity"/>
    <property type="evidence" value="ECO:0007669"/>
    <property type="project" value="UniProtKB-KW"/>
</dbReference>
<dbReference type="InterPro" id="IPR008271">
    <property type="entry name" value="Ser/Thr_kinase_AS"/>
</dbReference>
<dbReference type="InterPro" id="IPR045274">
    <property type="entry name" value="WAK-like"/>
</dbReference>
<dbReference type="InterPro" id="IPR011009">
    <property type="entry name" value="Kinase-like_dom_sf"/>
</dbReference>
<dbReference type="GO" id="GO:0005886">
    <property type="term" value="C:plasma membrane"/>
    <property type="evidence" value="ECO:0007669"/>
    <property type="project" value="TreeGrafter"/>
</dbReference>
<evidence type="ECO:0000256" key="1">
    <source>
        <dbReference type="ARBA" id="ARBA00004479"/>
    </source>
</evidence>
<evidence type="ECO:0000256" key="13">
    <source>
        <dbReference type="ARBA" id="ARBA00047558"/>
    </source>
</evidence>
<dbReference type="SMART" id="SM00220">
    <property type="entry name" value="S_TKc"/>
    <property type="match status" value="1"/>
</dbReference>
<evidence type="ECO:0000256" key="14">
    <source>
        <dbReference type="ARBA" id="ARBA00047951"/>
    </source>
</evidence>
<feature type="signal peptide" evidence="16">
    <location>
        <begin position="1"/>
        <end position="30"/>
    </location>
</feature>
<evidence type="ECO:0000256" key="10">
    <source>
        <dbReference type="ARBA" id="ARBA00023136"/>
    </source>
</evidence>
<dbReference type="AlphaFoldDB" id="R0G3L6"/>
<dbReference type="PROSITE" id="PS50011">
    <property type="entry name" value="PROTEIN_KINASE_DOM"/>
    <property type="match status" value="1"/>
</dbReference>
<dbReference type="eggNOG" id="ENOG502RMXX">
    <property type="taxonomic scope" value="Eukaryota"/>
</dbReference>
<dbReference type="GO" id="GO:0005509">
    <property type="term" value="F:calcium ion binding"/>
    <property type="evidence" value="ECO:0007669"/>
    <property type="project" value="InterPro"/>
</dbReference>
<gene>
    <name evidence="18" type="ORF">CARUB_v10013039mg</name>
</gene>
<dbReference type="GO" id="GO:0007166">
    <property type="term" value="P:cell surface receptor signaling pathway"/>
    <property type="evidence" value="ECO:0007669"/>
    <property type="project" value="InterPro"/>
</dbReference>
<dbReference type="PROSITE" id="PS00108">
    <property type="entry name" value="PROTEIN_KINASE_ST"/>
    <property type="match status" value="1"/>
</dbReference>
<evidence type="ECO:0000256" key="9">
    <source>
        <dbReference type="ARBA" id="ARBA00022989"/>
    </source>
</evidence>
<dbReference type="SUPFAM" id="SSF56112">
    <property type="entry name" value="Protein kinase-like (PK-like)"/>
    <property type="match status" value="1"/>
</dbReference>
<name>R0G3L6_9BRAS</name>
<keyword evidence="6" id="KW-0547">Nucleotide-binding</keyword>
<keyword evidence="7" id="KW-0418">Kinase</keyword>
<comment type="catalytic activity">
    <reaction evidence="14">
        <text>L-threonyl-[protein] + ATP = O-phospho-L-threonyl-[protein] + ADP + H(+)</text>
        <dbReference type="Rhea" id="RHEA:46608"/>
        <dbReference type="Rhea" id="RHEA-COMP:11060"/>
        <dbReference type="Rhea" id="RHEA-COMP:11605"/>
        <dbReference type="ChEBI" id="CHEBI:15378"/>
        <dbReference type="ChEBI" id="CHEBI:30013"/>
        <dbReference type="ChEBI" id="CHEBI:30616"/>
        <dbReference type="ChEBI" id="CHEBI:61977"/>
        <dbReference type="ChEBI" id="CHEBI:456216"/>
    </reaction>
</comment>
<keyword evidence="4 15" id="KW-0812">Transmembrane</keyword>
<evidence type="ECO:0000256" key="2">
    <source>
        <dbReference type="ARBA" id="ARBA00022527"/>
    </source>
</evidence>
<dbReference type="FunFam" id="1.10.510.10:FF:000084">
    <property type="entry name" value="Wall-associated receptor kinase 2"/>
    <property type="match status" value="1"/>
</dbReference>
<keyword evidence="10 15" id="KW-0472">Membrane</keyword>
<keyword evidence="8" id="KW-0067">ATP-binding</keyword>
<evidence type="ECO:0000256" key="15">
    <source>
        <dbReference type="SAM" id="Phobius"/>
    </source>
</evidence>
<dbReference type="InterPro" id="IPR000719">
    <property type="entry name" value="Prot_kinase_dom"/>
</dbReference>
<dbReference type="InterPro" id="IPR013695">
    <property type="entry name" value="WAK"/>
</dbReference>
<evidence type="ECO:0000256" key="5">
    <source>
        <dbReference type="ARBA" id="ARBA00022729"/>
    </source>
</evidence>
<dbReference type="Pfam" id="PF08488">
    <property type="entry name" value="WAK"/>
    <property type="match status" value="1"/>
</dbReference>
<evidence type="ECO:0000256" key="6">
    <source>
        <dbReference type="ARBA" id="ARBA00022741"/>
    </source>
</evidence>
<keyword evidence="11" id="KW-1015">Disulfide bond</keyword>
<keyword evidence="19" id="KW-1185">Reference proteome</keyword>
<evidence type="ECO:0000259" key="17">
    <source>
        <dbReference type="PROSITE" id="PS50011"/>
    </source>
</evidence>
<dbReference type="EMBL" id="KB870807">
    <property type="protein sequence ID" value="EOA29941.1"/>
    <property type="molecule type" value="Genomic_DNA"/>
</dbReference>
<feature type="chain" id="PRO_5004341650" description="Protein kinase domain-containing protein" evidence="16">
    <location>
        <begin position="31"/>
        <end position="755"/>
    </location>
</feature>
<evidence type="ECO:0000256" key="11">
    <source>
        <dbReference type="ARBA" id="ARBA00023157"/>
    </source>
</evidence>
<keyword evidence="2" id="KW-0723">Serine/threonine-protein kinase</keyword>
<organism evidence="18 19">
    <name type="scientific">Capsella rubella</name>
    <dbReference type="NCBI Taxonomy" id="81985"/>
    <lineage>
        <taxon>Eukaryota</taxon>
        <taxon>Viridiplantae</taxon>
        <taxon>Streptophyta</taxon>
        <taxon>Embryophyta</taxon>
        <taxon>Tracheophyta</taxon>
        <taxon>Spermatophyta</taxon>
        <taxon>Magnoliopsida</taxon>
        <taxon>eudicotyledons</taxon>
        <taxon>Gunneridae</taxon>
        <taxon>Pentapetalae</taxon>
        <taxon>rosids</taxon>
        <taxon>malvids</taxon>
        <taxon>Brassicales</taxon>
        <taxon>Brassicaceae</taxon>
        <taxon>Camelineae</taxon>
        <taxon>Capsella</taxon>
    </lineage>
</organism>
<dbReference type="Gene3D" id="1.10.510.10">
    <property type="entry name" value="Transferase(Phosphotransferase) domain 1"/>
    <property type="match status" value="1"/>
</dbReference>
<evidence type="ECO:0000256" key="3">
    <source>
        <dbReference type="ARBA" id="ARBA00022679"/>
    </source>
</evidence>
<dbReference type="PANTHER" id="PTHR27005">
    <property type="entry name" value="WALL-ASSOCIATED RECEPTOR KINASE-LIKE 21"/>
    <property type="match status" value="1"/>
</dbReference>
<comment type="catalytic activity">
    <reaction evidence="13">
        <text>L-seryl-[protein] + ATP = O-phospho-L-seryl-[protein] + ADP + H(+)</text>
        <dbReference type="Rhea" id="RHEA:17989"/>
        <dbReference type="Rhea" id="RHEA-COMP:9863"/>
        <dbReference type="Rhea" id="RHEA-COMP:11604"/>
        <dbReference type="ChEBI" id="CHEBI:15378"/>
        <dbReference type="ChEBI" id="CHEBI:29999"/>
        <dbReference type="ChEBI" id="CHEBI:30616"/>
        <dbReference type="ChEBI" id="CHEBI:83421"/>
        <dbReference type="ChEBI" id="CHEBI:456216"/>
    </reaction>
</comment>
<dbReference type="PANTHER" id="PTHR27005:SF515">
    <property type="entry name" value="WALL-ASSOCIATED RECEPTOR KINASE-LIKE 10-RELATED"/>
    <property type="match status" value="1"/>
</dbReference>
<accession>R0G3L6</accession>
<evidence type="ECO:0000256" key="8">
    <source>
        <dbReference type="ARBA" id="ARBA00022840"/>
    </source>
</evidence>
<evidence type="ECO:0000256" key="4">
    <source>
        <dbReference type="ARBA" id="ARBA00022692"/>
    </source>
</evidence>
<proteinExistence type="predicted"/>
<dbReference type="Pfam" id="PF00069">
    <property type="entry name" value="Pkinase"/>
    <property type="match status" value="1"/>
</dbReference>
<dbReference type="GO" id="GO:0005524">
    <property type="term" value="F:ATP binding"/>
    <property type="evidence" value="ECO:0007669"/>
    <property type="project" value="UniProtKB-KW"/>
</dbReference>
<evidence type="ECO:0000256" key="16">
    <source>
        <dbReference type="SAM" id="SignalP"/>
    </source>
</evidence>
<dbReference type="Proteomes" id="UP000029121">
    <property type="component" value="Unassembled WGS sequence"/>
</dbReference>
<dbReference type="KEGG" id="crb:17891280"/>
<dbReference type="PROSITE" id="PS01187">
    <property type="entry name" value="EGF_CA"/>
    <property type="match status" value="1"/>
</dbReference>
<evidence type="ECO:0000256" key="7">
    <source>
        <dbReference type="ARBA" id="ARBA00022777"/>
    </source>
</evidence>